<keyword evidence="3" id="KW-1185">Reference proteome</keyword>
<accession>A0AAE1AKH8</accession>
<proteinExistence type="predicted"/>
<keyword evidence="1" id="KW-1133">Transmembrane helix</keyword>
<dbReference type="AlphaFoldDB" id="A0AAE1AKH8"/>
<reference evidence="2" key="1">
    <citation type="journal article" date="2023" name="G3 (Bethesda)">
        <title>A reference genome for the long-term kleptoplast-retaining sea slug Elysia crispata morphotype clarki.</title>
        <authorList>
            <person name="Eastman K.E."/>
            <person name="Pendleton A.L."/>
            <person name="Shaikh M.A."/>
            <person name="Suttiyut T."/>
            <person name="Ogas R."/>
            <person name="Tomko P."/>
            <person name="Gavelis G."/>
            <person name="Widhalm J.R."/>
            <person name="Wisecaver J.H."/>
        </authorList>
    </citation>
    <scope>NUCLEOTIDE SEQUENCE</scope>
    <source>
        <strain evidence="2">ECLA1</strain>
    </source>
</reference>
<evidence type="ECO:0000313" key="3">
    <source>
        <dbReference type="Proteomes" id="UP001283361"/>
    </source>
</evidence>
<organism evidence="2 3">
    <name type="scientific">Elysia crispata</name>
    <name type="common">lettuce slug</name>
    <dbReference type="NCBI Taxonomy" id="231223"/>
    <lineage>
        <taxon>Eukaryota</taxon>
        <taxon>Metazoa</taxon>
        <taxon>Spiralia</taxon>
        <taxon>Lophotrochozoa</taxon>
        <taxon>Mollusca</taxon>
        <taxon>Gastropoda</taxon>
        <taxon>Heterobranchia</taxon>
        <taxon>Euthyneura</taxon>
        <taxon>Panpulmonata</taxon>
        <taxon>Sacoglossa</taxon>
        <taxon>Placobranchoidea</taxon>
        <taxon>Plakobranchidae</taxon>
        <taxon>Elysia</taxon>
    </lineage>
</organism>
<name>A0AAE1AKH8_9GAST</name>
<comment type="caution">
    <text evidence="2">The sequence shown here is derived from an EMBL/GenBank/DDBJ whole genome shotgun (WGS) entry which is preliminary data.</text>
</comment>
<keyword evidence="1" id="KW-0472">Membrane</keyword>
<dbReference type="Proteomes" id="UP001283361">
    <property type="component" value="Unassembled WGS sequence"/>
</dbReference>
<dbReference type="EMBL" id="JAWDGP010001658">
    <property type="protein sequence ID" value="KAK3789504.1"/>
    <property type="molecule type" value="Genomic_DNA"/>
</dbReference>
<protein>
    <submittedName>
        <fullName evidence="2">Uncharacterized protein</fullName>
    </submittedName>
</protein>
<evidence type="ECO:0000256" key="1">
    <source>
        <dbReference type="SAM" id="Phobius"/>
    </source>
</evidence>
<sequence>MIQPGILASCAVAACLSLWGGVIIITLERHKYISSPLPDSSLIRNREASIINELKYTCLHHDDKVLPQSLIGSHFE</sequence>
<evidence type="ECO:0000313" key="2">
    <source>
        <dbReference type="EMBL" id="KAK3789504.1"/>
    </source>
</evidence>
<feature type="transmembrane region" description="Helical" evidence="1">
    <location>
        <begin position="6"/>
        <end position="27"/>
    </location>
</feature>
<gene>
    <name evidence="2" type="ORF">RRG08_004576</name>
</gene>
<keyword evidence="1" id="KW-0812">Transmembrane</keyword>